<organism evidence="2">
    <name type="scientific">Homalodisca liturata</name>
    <dbReference type="NCBI Taxonomy" id="320908"/>
    <lineage>
        <taxon>Eukaryota</taxon>
        <taxon>Metazoa</taxon>
        <taxon>Ecdysozoa</taxon>
        <taxon>Arthropoda</taxon>
        <taxon>Hexapoda</taxon>
        <taxon>Insecta</taxon>
        <taxon>Pterygota</taxon>
        <taxon>Neoptera</taxon>
        <taxon>Paraneoptera</taxon>
        <taxon>Hemiptera</taxon>
        <taxon>Auchenorrhyncha</taxon>
        <taxon>Membracoidea</taxon>
        <taxon>Cicadellidae</taxon>
        <taxon>Cicadellinae</taxon>
        <taxon>Proconiini</taxon>
        <taxon>Homalodisca</taxon>
    </lineage>
</organism>
<feature type="coiled-coil region" evidence="1">
    <location>
        <begin position="70"/>
        <end position="120"/>
    </location>
</feature>
<protein>
    <recommendedName>
        <fullName evidence="3">PHD-type domain-containing protein</fullName>
    </recommendedName>
</protein>
<dbReference type="AlphaFoldDB" id="A0A1B6JBD8"/>
<name>A0A1B6JBD8_9HEMI</name>
<dbReference type="SUPFAM" id="SSF57903">
    <property type="entry name" value="FYVE/PHD zinc finger"/>
    <property type="match status" value="1"/>
</dbReference>
<evidence type="ECO:0000256" key="1">
    <source>
        <dbReference type="SAM" id="Coils"/>
    </source>
</evidence>
<feature type="non-terminal residue" evidence="2">
    <location>
        <position position="127"/>
    </location>
</feature>
<dbReference type="InterPro" id="IPR011011">
    <property type="entry name" value="Znf_FYVE_PHD"/>
</dbReference>
<evidence type="ECO:0008006" key="3">
    <source>
        <dbReference type="Google" id="ProtNLM"/>
    </source>
</evidence>
<dbReference type="EMBL" id="GECU01011248">
    <property type="protein sequence ID" value="JAS96458.1"/>
    <property type="molecule type" value="Transcribed_RNA"/>
</dbReference>
<sequence>MSGKCGKCNLDIPASEIIAKCVECSAIFHPGCTRFGTGQAITKSKMKSWKCDNCKSDSASVKSNEDSINLESIMDAISSLKNEINANTNRQLNEAASSLKKLFTEELGKINKKLDDLEKSHNDICVR</sequence>
<dbReference type="InterPro" id="IPR013083">
    <property type="entry name" value="Znf_RING/FYVE/PHD"/>
</dbReference>
<keyword evidence="1" id="KW-0175">Coiled coil</keyword>
<accession>A0A1B6JBD8</accession>
<gene>
    <name evidence="2" type="ORF">g.59034</name>
</gene>
<dbReference type="Gene3D" id="3.30.40.10">
    <property type="entry name" value="Zinc/RING finger domain, C3HC4 (zinc finger)"/>
    <property type="match status" value="1"/>
</dbReference>
<reference evidence="2" key="1">
    <citation type="submission" date="2015-11" db="EMBL/GenBank/DDBJ databases">
        <title>De novo transcriptome assembly of four potential Pierce s Disease insect vectors from Arizona vineyards.</title>
        <authorList>
            <person name="Tassone E.E."/>
        </authorList>
    </citation>
    <scope>NUCLEOTIDE SEQUENCE</scope>
</reference>
<proteinExistence type="predicted"/>
<evidence type="ECO:0000313" key="2">
    <source>
        <dbReference type="EMBL" id="JAS96458.1"/>
    </source>
</evidence>